<feature type="compositionally biased region" description="Gly residues" evidence="1">
    <location>
        <begin position="525"/>
        <end position="535"/>
    </location>
</feature>
<sequence>MGKPYTHTPNSLFTLWLSISLPLVLWDFSYVMLRPHSMPGGKYHLPWKPYALYCEIDLVYGFQHYYEGNGFNPAQSAMNFVETMGYFYYLWLVRGGSGEAGLLGVKKVVGKTAGKAVMVGLVACTATFWKTVIYWLIEILGGYKNIGHNDFNTIFWFWIMTNGPWLVLPLYGIYKFGSEIVEGLSGSEEVNGGKSFIFIFNVIYSFIFTIDSLSSYQTLIYINHIYLYQNISQNMPQNMQSQAPRPSSPSSPSPSSPSPSSPPPHLPPPHQTHTATPTSTPIPLFLRLYNINRRILEESRRSKTTVEEVGIPEDPSSSLYRLGASHNYDSEDKALSQRQQQQQQRQQATLATSNNTTEGGGTNNTPSPNNSFIPTPSSTTPHSEEEGEKSDQGWQDDWDHIGSDNSSTERSDNSPHSEFEEVGIEELSSEGFNTPESEDSGGIDTPESDSESNSDTGEMTGRGGGRKRASSGALVPPPGLTGATPLPTESEGSAASGDGTSQQSGFMGAQTGGSSFTFTAPTSGGTAGTGAGAGTGPPVASSSSSSSQRPNPPPLPPRPTKAFTPQQTVPQPADEATAPPEGQARLRIVSGIESTRRVPPSIPFDNLNRPIAIPRRLRETRAARVDDDGSDDNSDIESDLGSVHTSDGYSDLDFEEREHYDDDNESVEEATAEPIFPMDNPDMVPPVVPIPIPPAHGPRYKRTPHDVPRPRSPFKLDKARTPRSPSPESLLTNIITNPDPRYANPQGGATTAAESSGWNIRRSTAAAGPSRSGSSDTTSDSGLFDITNPAHVLARRMRSMKNPKFDSTWGGSGRTTGNLWDTLDPYPPSGHYHHITPQQEPEPYRGSDAELERFLRSFCGTTVKTPPPGSKNVLGYMMAKVNPVLKEWFAIWQVNLVGKWVLKHQWAGCWIGLDRKKGWYRIPMEDHKGPGTTTTGGRWPGVECLGGEGIRDTVAGRIRFWGEYFETIRKRELRERVEADKDVDKGLNEENERARRRAGIRRVKEEALKRRGIDKSHGGGGESSSDDDENNDDDRKGGGGVGQVAQGSSSGPRTDERVDERAETNVTASEGLEGAGGQETGVSTQAFTQAPTTAATPSAQGPTEVPTEGPTEVPITAATEVSTPSTQVAGRASTPATAQASTEASTGASATASPQPWSQSWFQASPATPTQELTQPRAQAFTEASSPGDETTREKSETAPRAPESWEAPTEASRHREESIKKESGAGSSKGKTKLDYWDLAKKKIRGTSFSSTGSAGSTSAPTSPTTTEGQSSPKSSRGKEVVKKWSFGTVRGKDRNKDKDKDGDKDKDKKEKEKDKE</sequence>
<reference evidence="3 4" key="1">
    <citation type="submission" date="2019-03" db="EMBL/GenBank/DDBJ databases">
        <title>Nematode-trapping fungi genome.</title>
        <authorList>
            <person name="Vidal-Diez De Ulzurrun G."/>
        </authorList>
    </citation>
    <scope>NUCLEOTIDE SEQUENCE [LARGE SCALE GENOMIC DNA]</scope>
    <source>
        <strain evidence="3 4">TWF154</strain>
    </source>
</reference>
<feature type="compositionally biased region" description="Acidic residues" evidence="1">
    <location>
        <begin position="436"/>
        <end position="452"/>
    </location>
</feature>
<feature type="compositionally biased region" description="Polar residues" evidence="1">
    <location>
        <begin position="1154"/>
        <end position="1189"/>
    </location>
</feature>
<keyword evidence="2" id="KW-0472">Membrane</keyword>
<feature type="compositionally biased region" description="Acidic residues" evidence="1">
    <location>
        <begin position="650"/>
        <end position="671"/>
    </location>
</feature>
<feature type="compositionally biased region" description="Polar residues" evidence="1">
    <location>
        <begin position="1119"/>
        <end position="1128"/>
    </location>
</feature>
<organism evidence="3 4">
    <name type="scientific">Orbilia oligospora</name>
    <name type="common">Nematode-trapping fungus</name>
    <name type="synonym">Arthrobotrys oligospora</name>
    <dbReference type="NCBI Taxonomy" id="2813651"/>
    <lineage>
        <taxon>Eukaryota</taxon>
        <taxon>Fungi</taxon>
        <taxon>Dikarya</taxon>
        <taxon>Ascomycota</taxon>
        <taxon>Pezizomycotina</taxon>
        <taxon>Orbiliomycetes</taxon>
        <taxon>Orbiliales</taxon>
        <taxon>Orbiliaceae</taxon>
        <taxon>Orbilia</taxon>
    </lineage>
</organism>
<gene>
    <name evidence="3" type="ORF">EYR41_010076</name>
</gene>
<feature type="compositionally biased region" description="Low complexity" evidence="1">
    <location>
        <begin position="772"/>
        <end position="782"/>
    </location>
</feature>
<name>A0A8H2HLV7_ORBOL</name>
<feature type="compositionally biased region" description="Acidic residues" evidence="1">
    <location>
        <begin position="628"/>
        <end position="638"/>
    </location>
</feature>
<feature type="compositionally biased region" description="Pro residues" evidence="1">
    <location>
        <begin position="550"/>
        <end position="559"/>
    </location>
</feature>
<feature type="compositionally biased region" description="Low complexity" evidence="1">
    <location>
        <begin position="271"/>
        <end position="281"/>
    </location>
</feature>
<feature type="compositionally biased region" description="Pro residues" evidence="1">
    <location>
        <begin position="683"/>
        <end position="696"/>
    </location>
</feature>
<evidence type="ECO:0000313" key="3">
    <source>
        <dbReference type="EMBL" id="TGJ63993.1"/>
    </source>
</evidence>
<feature type="compositionally biased region" description="Pro residues" evidence="1">
    <location>
        <begin position="246"/>
        <end position="270"/>
    </location>
</feature>
<proteinExistence type="predicted"/>
<keyword evidence="2" id="KW-1133">Transmembrane helix</keyword>
<comment type="caution">
    <text evidence="3">The sequence shown here is derived from an EMBL/GenBank/DDBJ whole genome shotgun (WGS) entry which is preliminary data.</text>
</comment>
<feature type="compositionally biased region" description="Basic and acidic residues" evidence="1">
    <location>
        <begin position="1292"/>
        <end position="1318"/>
    </location>
</feature>
<feature type="compositionally biased region" description="Low complexity" evidence="1">
    <location>
        <begin position="512"/>
        <end position="524"/>
    </location>
</feature>
<feature type="region of interest" description="Disordered" evidence="1">
    <location>
        <begin position="237"/>
        <end position="281"/>
    </location>
</feature>
<evidence type="ECO:0000256" key="2">
    <source>
        <dbReference type="SAM" id="Phobius"/>
    </source>
</evidence>
<feature type="transmembrane region" description="Helical" evidence="2">
    <location>
        <begin position="116"/>
        <end position="135"/>
    </location>
</feature>
<feature type="transmembrane region" description="Helical" evidence="2">
    <location>
        <begin position="155"/>
        <end position="174"/>
    </location>
</feature>
<feature type="compositionally biased region" description="Basic and acidic residues" evidence="1">
    <location>
        <begin position="703"/>
        <end position="720"/>
    </location>
</feature>
<evidence type="ECO:0000256" key="1">
    <source>
        <dbReference type="SAM" id="MobiDB-lite"/>
    </source>
</evidence>
<feature type="transmembrane region" description="Helical" evidence="2">
    <location>
        <begin position="12"/>
        <end position="33"/>
    </location>
</feature>
<feature type="compositionally biased region" description="Low complexity" evidence="1">
    <location>
        <begin position="1084"/>
        <end position="1103"/>
    </location>
</feature>
<feature type="compositionally biased region" description="Polar residues" evidence="1">
    <location>
        <begin position="747"/>
        <end position="762"/>
    </location>
</feature>
<feature type="compositionally biased region" description="Low complexity" evidence="1">
    <location>
        <begin position="536"/>
        <end position="549"/>
    </location>
</feature>
<dbReference type="EMBL" id="SOZJ01000007">
    <property type="protein sequence ID" value="TGJ63993.1"/>
    <property type="molecule type" value="Genomic_DNA"/>
</dbReference>
<feature type="compositionally biased region" description="Basic and acidic residues" evidence="1">
    <location>
        <begin position="1053"/>
        <end position="1063"/>
    </location>
</feature>
<feature type="compositionally biased region" description="Polar residues" evidence="1">
    <location>
        <begin position="490"/>
        <end position="505"/>
    </location>
</feature>
<feature type="compositionally biased region" description="Basic and acidic residues" evidence="1">
    <location>
        <begin position="616"/>
        <end position="627"/>
    </location>
</feature>
<evidence type="ECO:0008006" key="5">
    <source>
        <dbReference type="Google" id="ProtNLM"/>
    </source>
</evidence>
<feature type="compositionally biased region" description="Basic and acidic residues" evidence="1">
    <location>
        <begin position="1212"/>
        <end position="1224"/>
    </location>
</feature>
<feature type="region of interest" description="Disordered" evidence="1">
    <location>
        <begin position="1247"/>
        <end position="1318"/>
    </location>
</feature>
<dbReference type="Proteomes" id="UP000297595">
    <property type="component" value="Unassembled WGS sequence"/>
</dbReference>
<feature type="compositionally biased region" description="Low complexity" evidence="1">
    <location>
        <begin position="337"/>
        <end position="381"/>
    </location>
</feature>
<feature type="compositionally biased region" description="Low complexity" evidence="1">
    <location>
        <begin position="1132"/>
        <end position="1153"/>
    </location>
</feature>
<dbReference type="PANTHER" id="PTHR37919:SF2">
    <property type="entry name" value="EXPERA DOMAIN-CONTAINING PROTEIN"/>
    <property type="match status" value="1"/>
</dbReference>
<feature type="compositionally biased region" description="Basic and acidic residues" evidence="1">
    <location>
        <begin position="397"/>
        <end position="419"/>
    </location>
</feature>
<protein>
    <recommendedName>
        <fullName evidence="5">EXPERA domain-containing protein</fullName>
    </recommendedName>
</protein>
<keyword evidence="2" id="KW-0812">Transmembrane</keyword>
<accession>A0A8H2HLV7</accession>
<dbReference type="PANTHER" id="PTHR37919">
    <property type="entry name" value="PROTEIN CBG05606"/>
    <property type="match status" value="1"/>
</dbReference>
<feature type="compositionally biased region" description="Low complexity" evidence="1">
    <location>
        <begin position="1248"/>
        <end position="1268"/>
    </location>
</feature>
<feature type="compositionally biased region" description="Polar residues" evidence="1">
    <location>
        <begin position="726"/>
        <end position="736"/>
    </location>
</feature>
<feature type="compositionally biased region" description="Basic and acidic residues" evidence="1">
    <location>
        <begin position="1007"/>
        <end position="1017"/>
    </location>
</feature>
<evidence type="ECO:0000313" key="4">
    <source>
        <dbReference type="Proteomes" id="UP000297595"/>
    </source>
</evidence>
<feature type="region of interest" description="Disordered" evidence="1">
    <location>
        <begin position="300"/>
        <end position="785"/>
    </location>
</feature>
<feature type="transmembrane region" description="Helical" evidence="2">
    <location>
        <begin position="195"/>
        <end position="216"/>
    </location>
</feature>
<feature type="region of interest" description="Disordered" evidence="1">
    <location>
        <begin position="1007"/>
        <end position="1235"/>
    </location>
</feature>